<name>A0A5V8X7S9_SALEN</name>
<proteinExistence type="predicted"/>
<gene>
    <name evidence="1" type="ORF">EVU69_23045</name>
</gene>
<accession>A0A5V8X7S9</accession>
<evidence type="ECO:0000313" key="1">
    <source>
        <dbReference type="EMBL" id="ECB2368566.1"/>
    </source>
</evidence>
<organism evidence="1">
    <name type="scientific">Salmonella enteritidis</name>
    <dbReference type="NCBI Taxonomy" id="149539"/>
    <lineage>
        <taxon>Bacteria</taxon>
        <taxon>Pseudomonadati</taxon>
        <taxon>Pseudomonadota</taxon>
        <taxon>Gammaproteobacteria</taxon>
        <taxon>Enterobacterales</taxon>
        <taxon>Enterobacteriaceae</taxon>
        <taxon>Salmonella</taxon>
    </lineage>
</organism>
<protein>
    <submittedName>
        <fullName evidence="1">Uncharacterized protein</fullName>
    </submittedName>
</protein>
<dbReference type="EMBL" id="AAHWXU010000024">
    <property type="protein sequence ID" value="ECB2368566.1"/>
    <property type="molecule type" value="Genomic_DNA"/>
</dbReference>
<dbReference type="AlphaFoldDB" id="A0A5V8X7S9"/>
<reference evidence="1" key="1">
    <citation type="submission" date="2019-02" db="EMBL/GenBank/DDBJ databases">
        <authorList>
            <person name="Ashton P.M."/>
            <person name="Dallman T."/>
            <person name="Nair S."/>
            <person name="De Pinna E."/>
            <person name="Peters T."/>
            <person name="Grant K."/>
        </authorList>
    </citation>
    <scope>NUCLEOTIDE SEQUENCE</scope>
    <source>
        <strain evidence="1">673595</strain>
    </source>
</reference>
<sequence length="70" mass="7745">MNIKAEQFVTKKGRRVLTDEGLQGMGADLGVGSSTEKQQGQVAASIFANCSELDNQQLDEIIDWVRLYKN</sequence>
<comment type="caution">
    <text evidence="1">The sequence shown here is derived from an EMBL/GenBank/DDBJ whole genome shotgun (WGS) entry which is preliminary data.</text>
</comment>